<evidence type="ECO:0000313" key="3">
    <source>
        <dbReference type="Proteomes" id="UP000192678"/>
    </source>
</evidence>
<dbReference type="InterPro" id="IPR050580">
    <property type="entry name" value="2H_phosphoesterase_YjcG-like"/>
</dbReference>
<dbReference type="InterPro" id="IPR004175">
    <property type="entry name" value="RNA_CPDase"/>
</dbReference>
<dbReference type="GO" id="GO:0004113">
    <property type="term" value="F:2',3'-cyclic-nucleotide 3'-phosphodiesterase activity"/>
    <property type="evidence" value="ECO:0007669"/>
    <property type="project" value="InterPro"/>
</dbReference>
<dbReference type="GO" id="GO:0008664">
    <property type="term" value="F:RNA 2',3'-cyclic 3'-phosphodiesterase activity"/>
    <property type="evidence" value="ECO:0007669"/>
    <property type="project" value="InterPro"/>
</dbReference>
<dbReference type="PANTHER" id="PTHR40037">
    <property type="entry name" value="PHOSPHOESTERASE YJCG-RELATED"/>
    <property type="match status" value="1"/>
</dbReference>
<proteinExistence type="predicted"/>
<dbReference type="AlphaFoldDB" id="A0A1W2B146"/>
<dbReference type="Gene3D" id="3.90.1140.10">
    <property type="entry name" value="Cyclic phosphodiesterase"/>
    <property type="match status" value="1"/>
</dbReference>
<keyword evidence="1" id="KW-0378">Hydrolase</keyword>
<dbReference type="RefSeq" id="WP_084287513.1">
    <property type="nucleotide sequence ID" value="NZ_FWYB01000002.1"/>
</dbReference>
<dbReference type="Pfam" id="PF13563">
    <property type="entry name" value="2_5_RNA_ligase2"/>
    <property type="match status" value="1"/>
</dbReference>
<keyword evidence="3" id="KW-1185">Reference proteome</keyword>
<name>A0A1W2B146_9SPHI</name>
<dbReference type="STRING" id="475255.SAMN04488101_10265"/>
<dbReference type="Proteomes" id="UP000192678">
    <property type="component" value="Unassembled WGS sequence"/>
</dbReference>
<dbReference type="NCBIfam" id="TIGR02258">
    <property type="entry name" value="2_5_ligase"/>
    <property type="match status" value="1"/>
</dbReference>
<dbReference type="PANTHER" id="PTHR40037:SF1">
    <property type="entry name" value="PHOSPHOESTERASE SAOUHSC_00951-RELATED"/>
    <property type="match status" value="1"/>
</dbReference>
<reference evidence="2 3" key="1">
    <citation type="submission" date="2017-04" db="EMBL/GenBank/DDBJ databases">
        <authorList>
            <person name="Afonso C.L."/>
            <person name="Miller P.J."/>
            <person name="Scott M.A."/>
            <person name="Spackman E."/>
            <person name="Goraichik I."/>
            <person name="Dimitrov K.M."/>
            <person name="Suarez D.L."/>
            <person name="Swayne D.E."/>
        </authorList>
    </citation>
    <scope>NUCLEOTIDE SEQUENCE [LARGE SCALE GENOMIC DNA]</scope>
    <source>
        <strain evidence="2 3">DSM 19625</strain>
    </source>
</reference>
<evidence type="ECO:0000313" key="2">
    <source>
        <dbReference type="EMBL" id="SMC66656.1"/>
    </source>
</evidence>
<protein>
    <submittedName>
        <fullName evidence="2">2'-5' RNA ligase</fullName>
    </submittedName>
</protein>
<gene>
    <name evidence="2" type="ORF">SAMN04488101_10265</name>
</gene>
<dbReference type="InterPro" id="IPR009097">
    <property type="entry name" value="Cyclic_Pdiesterase"/>
</dbReference>
<accession>A0A1W2B146</accession>
<evidence type="ECO:0000256" key="1">
    <source>
        <dbReference type="ARBA" id="ARBA00022801"/>
    </source>
</evidence>
<keyword evidence="2" id="KW-0436">Ligase</keyword>
<organism evidence="2 3">
    <name type="scientific">Pedobacter nyackensis</name>
    <dbReference type="NCBI Taxonomy" id="475255"/>
    <lineage>
        <taxon>Bacteria</taxon>
        <taxon>Pseudomonadati</taxon>
        <taxon>Bacteroidota</taxon>
        <taxon>Sphingobacteriia</taxon>
        <taxon>Sphingobacteriales</taxon>
        <taxon>Sphingobacteriaceae</taxon>
        <taxon>Pedobacter</taxon>
    </lineage>
</organism>
<dbReference type="EMBL" id="FWYB01000002">
    <property type="protein sequence ID" value="SMC66656.1"/>
    <property type="molecule type" value="Genomic_DNA"/>
</dbReference>
<sequence>MKHNYLIAILPPPELSQQIDEIRKACSEKYKIYKALRPPVHITLLFLKNLDDTFEPQLINSLEAARNFSPFTQELENYDAFVRNEVVFIKAIINKEITTLYRNIKKILGDAAKEPRSQITPHITIAYRDLKDQFPQIYTEYKNKSFEASFPVDHFTLLKHDRIRWNILRDYVAKPGDQQSELNI</sequence>
<dbReference type="OrthoDB" id="1951600at2"/>
<dbReference type="SUPFAM" id="SSF55144">
    <property type="entry name" value="LigT-like"/>
    <property type="match status" value="1"/>
</dbReference>
<dbReference type="GO" id="GO:0016874">
    <property type="term" value="F:ligase activity"/>
    <property type="evidence" value="ECO:0007669"/>
    <property type="project" value="UniProtKB-KW"/>
</dbReference>